<protein>
    <submittedName>
        <fullName evidence="2">DUF485 domain-containing protein</fullName>
    </submittedName>
</protein>
<keyword evidence="1" id="KW-0812">Transmembrane</keyword>
<dbReference type="AlphaFoldDB" id="A0A4V2ZWT3"/>
<sequence length="103" mass="11168">MNPTTLHGIRSNPLFATLVKRRRRYIAWLTAITLIPYCGFIVLVGFAPALLAIRLSADSIVNIGWPIGVALIVGSWCLTGLYVRRANGEFDALTAQILAGAKS</sequence>
<dbReference type="RefSeq" id="WP_133179357.1">
    <property type="nucleotide sequence ID" value="NZ_SMOD01000001.1"/>
</dbReference>
<comment type="caution">
    <text evidence="2">The sequence shown here is derived from an EMBL/GenBank/DDBJ whole genome shotgun (WGS) entry which is preliminary data.</text>
</comment>
<dbReference type="PANTHER" id="PTHR38598:SF1">
    <property type="entry name" value="INNER MEMBRANE PROTEIN YJCH"/>
    <property type="match status" value="1"/>
</dbReference>
<keyword evidence="1" id="KW-1133">Transmembrane helix</keyword>
<dbReference type="OrthoDB" id="5297034at2"/>
<organism evidence="2 3">
    <name type="scientific">Paraburkholderia guartelaensis</name>
    <dbReference type="NCBI Taxonomy" id="2546446"/>
    <lineage>
        <taxon>Bacteria</taxon>
        <taxon>Pseudomonadati</taxon>
        <taxon>Pseudomonadota</taxon>
        <taxon>Betaproteobacteria</taxon>
        <taxon>Burkholderiales</taxon>
        <taxon>Burkholderiaceae</taxon>
        <taxon>Paraburkholderia</taxon>
    </lineage>
</organism>
<accession>A0A4V2ZWT3</accession>
<gene>
    <name evidence="2" type="ORF">E1N52_00985</name>
</gene>
<dbReference type="Pfam" id="PF04341">
    <property type="entry name" value="DUF485"/>
    <property type="match status" value="1"/>
</dbReference>
<feature type="transmembrane region" description="Helical" evidence="1">
    <location>
        <begin position="25"/>
        <end position="51"/>
    </location>
</feature>
<name>A0A4V2ZWT3_9BURK</name>
<evidence type="ECO:0000256" key="1">
    <source>
        <dbReference type="SAM" id="Phobius"/>
    </source>
</evidence>
<dbReference type="EMBL" id="SMOD01000001">
    <property type="protein sequence ID" value="TDG10865.1"/>
    <property type="molecule type" value="Genomic_DNA"/>
</dbReference>
<evidence type="ECO:0000313" key="2">
    <source>
        <dbReference type="EMBL" id="TDG10865.1"/>
    </source>
</evidence>
<proteinExistence type="predicted"/>
<dbReference type="PANTHER" id="PTHR38598">
    <property type="entry name" value="INNER MEMBRANE PROTEIN YJCH"/>
    <property type="match status" value="1"/>
</dbReference>
<dbReference type="InterPro" id="IPR052959">
    <property type="entry name" value="Inner_membrane_assoc"/>
</dbReference>
<dbReference type="InterPro" id="IPR007436">
    <property type="entry name" value="DUF485"/>
</dbReference>
<evidence type="ECO:0000313" key="3">
    <source>
        <dbReference type="Proteomes" id="UP000295606"/>
    </source>
</evidence>
<keyword evidence="1" id="KW-0472">Membrane</keyword>
<reference evidence="2 3" key="1">
    <citation type="submission" date="2019-03" db="EMBL/GenBank/DDBJ databases">
        <title>Paraburkholderia sp. isolated from native Mimosa gymnas in Guartela State Park, Brazil.</title>
        <authorList>
            <person name="Paulitsch F."/>
            <person name="Hungria M."/>
            <person name="Delamuta J.R.M."/>
            <person name="Ribeiro R.A."/>
            <person name="Dall'Agnol R."/>
            <person name="Silva J.S.B."/>
        </authorList>
    </citation>
    <scope>NUCLEOTIDE SEQUENCE [LARGE SCALE GENOMIC DNA]</scope>
    <source>
        <strain evidence="2 3">CNPSo 3008</strain>
    </source>
</reference>
<dbReference type="Proteomes" id="UP000295606">
    <property type="component" value="Unassembled WGS sequence"/>
</dbReference>
<feature type="transmembrane region" description="Helical" evidence="1">
    <location>
        <begin position="63"/>
        <end position="83"/>
    </location>
</feature>
<dbReference type="GO" id="GO:0005886">
    <property type="term" value="C:plasma membrane"/>
    <property type="evidence" value="ECO:0007669"/>
    <property type="project" value="TreeGrafter"/>
</dbReference>